<evidence type="ECO:0000313" key="2">
    <source>
        <dbReference type="Proteomes" id="UP000016620"/>
    </source>
</evidence>
<evidence type="ECO:0000313" key="1">
    <source>
        <dbReference type="EMBL" id="ERJ23895.1"/>
    </source>
</evidence>
<proteinExistence type="predicted"/>
<dbReference type="EMBL" id="ANNG01000097">
    <property type="protein sequence ID" value="ERJ23895.1"/>
    <property type="molecule type" value="Genomic_DNA"/>
</dbReference>
<organism evidence="1 2">
    <name type="scientific">Campylobacter concisus UNSWCS</name>
    <dbReference type="NCBI Taxonomy" id="1242968"/>
    <lineage>
        <taxon>Bacteria</taxon>
        <taxon>Pseudomonadati</taxon>
        <taxon>Campylobacterota</taxon>
        <taxon>Epsilonproteobacteria</taxon>
        <taxon>Campylobacterales</taxon>
        <taxon>Campylobacteraceae</taxon>
        <taxon>Campylobacter</taxon>
    </lineage>
</organism>
<accession>U2F1V8</accession>
<name>U2F1V8_9BACT</name>
<protein>
    <submittedName>
        <fullName evidence="1">Uncharacterized protein</fullName>
    </submittedName>
</protein>
<sequence>MSEVILKNSNLKKTELTYASSSIIYDSLKEFIYSKYKGDCLKIDIFGNIDNDFRAIAVIAAMDNENDEIIHKLNLKFFDKKYDYGEFNLVKEIANAKSCVLLKLKESEILTKILSYISFEKFMGSYFSKGRFIGENINNLKFIGVCGDLKNEKYIEKINLLDSIKNIENIENSDDFYITKFISDCM</sequence>
<dbReference type="PATRIC" id="fig|1242968.3.peg.2173"/>
<gene>
    <name evidence="1" type="ORF">UNSWCS_2065</name>
</gene>
<dbReference type="AlphaFoldDB" id="U2F1V8"/>
<reference evidence="1 2" key="1">
    <citation type="journal article" date="2013" name="BMC Genomics">
        <title>Comparative genomics of Campylobacter concisus isolates reveals genetic diversity and provides insights into disease association.</title>
        <authorList>
            <person name="Deshpande N.P."/>
            <person name="Kaakoush N.O."/>
            <person name="Wilkins M.R."/>
            <person name="Mitchell H.M."/>
        </authorList>
    </citation>
    <scope>NUCLEOTIDE SEQUENCE [LARGE SCALE GENOMIC DNA]</scope>
    <source>
        <strain evidence="1 2">UNSWCS</strain>
    </source>
</reference>
<comment type="caution">
    <text evidence="1">The sequence shown here is derived from an EMBL/GenBank/DDBJ whole genome shotgun (WGS) entry which is preliminary data.</text>
</comment>
<dbReference type="Proteomes" id="UP000016620">
    <property type="component" value="Unassembled WGS sequence"/>
</dbReference>
<dbReference type="RefSeq" id="WP_021088542.1">
    <property type="nucleotide sequence ID" value="NZ_ANNG01000097.1"/>
</dbReference>